<dbReference type="PROSITE" id="PS51257">
    <property type="entry name" value="PROKAR_LIPOPROTEIN"/>
    <property type="match status" value="1"/>
</dbReference>
<keyword evidence="3" id="KW-1185">Reference proteome</keyword>
<feature type="chain" id="PRO_5016802711" description="Lipoprotein" evidence="1">
    <location>
        <begin position="24"/>
        <end position="184"/>
    </location>
</feature>
<dbReference type="Proteomes" id="UP000253934">
    <property type="component" value="Unassembled WGS sequence"/>
</dbReference>
<proteinExistence type="predicted"/>
<evidence type="ECO:0008006" key="4">
    <source>
        <dbReference type="Google" id="ProtNLM"/>
    </source>
</evidence>
<evidence type="ECO:0000313" key="3">
    <source>
        <dbReference type="Proteomes" id="UP000253934"/>
    </source>
</evidence>
<feature type="signal peptide" evidence="1">
    <location>
        <begin position="1"/>
        <end position="23"/>
    </location>
</feature>
<keyword evidence="1" id="KW-0732">Signal</keyword>
<evidence type="ECO:0000256" key="1">
    <source>
        <dbReference type="SAM" id="SignalP"/>
    </source>
</evidence>
<comment type="caution">
    <text evidence="2">The sequence shown here is derived from an EMBL/GenBank/DDBJ whole genome shotgun (WGS) entry which is preliminary data.</text>
</comment>
<name>A0A369KNV5_9BACT</name>
<sequence length="184" mass="20468">MKLKNYLKISALSLGLLAPAVTSCGGGSGSSNGVSGSKSGRTDYNVEVAKKNLDAYSELYSDPAKLSKEIEKIEAMTDEAAKNYTVKELDDFLIIFNTLSFKDIIEYTKKVTFLSATGKEKGKQQIFDELIENLPEEYRQTYISALNQEKSNTMPKSPAVVKQEKLNKFRTHLVLLKQNKDPNS</sequence>
<accession>A0A369KNV5</accession>
<gene>
    <name evidence="2" type="ORF">DCC88_11275</name>
</gene>
<organism evidence="2 3">
    <name type="scientific">Spirobacillus cienkowskii</name>
    <dbReference type="NCBI Taxonomy" id="495820"/>
    <lineage>
        <taxon>Bacteria</taxon>
        <taxon>Pseudomonadati</taxon>
        <taxon>Bdellovibrionota</taxon>
        <taxon>Oligoflexia</taxon>
        <taxon>Silvanigrellales</taxon>
        <taxon>Spirobacillus</taxon>
    </lineage>
</organism>
<dbReference type="EMBL" id="QOVW01000095">
    <property type="protein sequence ID" value="RDB35232.1"/>
    <property type="molecule type" value="Genomic_DNA"/>
</dbReference>
<protein>
    <recommendedName>
        <fullName evidence="4">Lipoprotein</fullName>
    </recommendedName>
</protein>
<evidence type="ECO:0000313" key="2">
    <source>
        <dbReference type="EMBL" id="RDB35232.1"/>
    </source>
</evidence>
<dbReference type="AlphaFoldDB" id="A0A369KNV5"/>
<reference evidence="2" key="1">
    <citation type="submission" date="2018-04" db="EMBL/GenBank/DDBJ databases">
        <title>Draft genome sequence of the Candidatus Spirobacillus cienkowskii, a pathogen of freshwater Daphnia species, reconstructed from hemolymph metagenomic reads.</title>
        <authorList>
            <person name="Bresciani L."/>
            <person name="Lemos L.N."/>
            <person name="Wale N."/>
            <person name="Lin J.Y."/>
            <person name="Fernandes G.R."/>
            <person name="Duffy M.A."/>
            <person name="Rodrigues J.M."/>
        </authorList>
    </citation>
    <scope>NUCLEOTIDE SEQUENCE [LARGE SCALE GENOMIC DNA]</scope>
    <source>
        <strain evidence="2">Binning01</strain>
    </source>
</reference>